<dbReference type="Pfam" id="PF02237">
    <property type="entry name" value="BPL_C"/>
    <property type="match status" value="1"/>
</dbReference>
<evidence type="ECO:0000256" key="4">
    <source>
        <dbReference type="ARBA" id="ARBA00023267"/>
    </source>
</evidence>
<evidence type="ECO:0000313" key="8">
    <source>
        <dbReference type="EMBL" id="MDF8331623.1"/>
    </source>
</evidence>
<dbReference type="Proteomes" id="UP001222770">
    <property type="component" value="Unassembled WGS sequence"/>
</dbReference>
<name>A0ABT6CE81_9SPHN</name>
<gene>
    <name evidence="8" type="ORF">POM99_00265</name>
</gene>
<evidence type="ECO:0000256" key="2">
    <source>
        <dbReference type="ARBA" id="ARBA00022741"/>
    </source>
</evidence>
<dbReference type="InterPro" id="IPR003142">
    <property type="entry name" value="BPL_C"/>
</dbReference>
<keyword evidence="9" id="KW-1185">Reference proteome</keyword>
<evidence type="ECO:0000256" key="5">
    <source>
        <dbReference type="ARBA" id="ARBA00024227"/>
    </source>
</evidence>
<keyword evidence="3" id="KW-0067">ATP-binding</keyword>
<proteinExistence type="predicted"/>
<comment type="caution">
    <text evidence="8">The sequence shown here is derived from an EMBL/GenBank/DDBJ whole genome shotgun (WGS) entry which is preliminary data.</text>
</comment>
<dbReference type="PANTHER" id="PTHR12835">
    <property type="entry name" value="BIOTIN PROTEIN LIGASE"/>
    <property type="match status" value="1"/>
</dbReference>
<dbReference type="PANTHER" id="PTHR12835:SF5">
    <property type="entry name" value="BIOTIN--PROTEIN LIGASE"/>
    <property type="match status" value="1"/>
</dbReference>
<keyword evidence="4" id="KW-0092">Biotin</keyword>
<evidence type="ECO:0000313" key="9">
    <source>
        <dbReference type="Proteomes" id="UP001222770"/>
    </source>
</evidence>
<dbReference type="PROSITE" id="PS51733">
    <property type="entry name" value="BPL_LPL_CATALYTIC"/>
    <property type="match status" value="1"/>
</dbReference>
<dbReference type="Pfam" id="PF03099">
    <property type="entry name" value="BPL_LplA_LipB"/>
    <property type="match status" value="1"/>
</dbReference>
<dbReference type="InterPro" id="IPR004408">
    <property type="entry name" value="Biotin_CoA_COase_ligase"/>
</dbReference>
<keyword evidence="2" id="KW-0547">Nucleotide-binding</keyword>
<evidence type="ECO:0000259" key="7">
    <source>
        <dbReference type="PROSITE" id="PS51733"/>
    </source>
</evidence>
<dbReference type="CDD" id="cd16442">
    <property type="entry name" value="BPL"/>
    <property type="match status" value="1"/>
</dbReference>
<dbReference type="InterPro" id="IPR008988">
    <property type="entry name" value="Transcriptional_repressor_C"/>
</dbReference>
<dbReference type="GO" id="GO:0004077">
    <property type="term" value="F:biotin--[biotin carboxyl-carrier protein] ligase activity"/>
    <property type="evidence" value="ECO:0007669"/>
    <property type="project" value="UniProtKB-EC"/>
</dbReference>
<dbReference type="EC" id="6.3.4.15" evidence="5"/>
<evidence type="ECO:0000256" key="6">
    <source>
        <dbReference type="ARBA" id="ARBA00047846"/>
    </source>
</evidence>
<sequence>MIETVAEIDSTNAALLARLGRGEVIDEGAWLVADRQTAGRGRAGRVWSDGYGNFMGSTVAQLRATDPLPQSLALVAGLAVHGVVQECAPGLTDCLLKWPNDLLVSGAKLAGILLERHADAVVVGIGVNLSFAPDVPDRATVSLARLGHGTARDVFAERLAAHWQAVLTRWHCGEWPALRQEWLLRAHPVGTQVSVKDPSHGTVSGAFAGIDDNGVALLRLADGSMRAIHAGDLDLVGG</sequence>
<accession>A0ABT6CE81</accession>
<dbReference type="EMBL" id="JAROCY010000001">
    <property type="protein sequence ID" value="MDF8331623.1"/>
    <property type="molecule type" value="Genomic_DNA"/>
</dbReference>
<dbReference type="Gene3D" id="2.30.30.100">
    <property type="match status" value="1"/>
</dbReference>
<protein>
    <recommendedName>
        <fullName evidence="5">biotin--[biotin carboxyl-carrier protein] ligase</fullName>
        <ecNumber evidence="5">6.3.4.15</ecNumber>
    </recommendedName>
</protein>
<dbReference type="SUPFAM" id="SSF50037">
    <property type="entry name" value="C-terminal domain of transcriptional repressors"/>
    <property type="match status" value="1"/>
</dbReference>
<comment type="catalytic activity">
    <reaction evidence="6">
        <text>biotin + L-lysyl-[protein] + ATP = N(6)-biotinyl-L-lysyl-[protein] + AMP + diphosphate + H(+)</text>
        <dbReference type="Rhea" id="RHEA:11756"/>
        <dbReference type="Rhea" id="RHEA-COMP:9752"/>
        <dbReference type="Rhea" id="RHEA-COMP:10505"/>
        <dbReference type="ChEBI" id="CHEBI:15378"/>
        <dbReference type="ChEBI" id="CHEBI:29969"/>
        <dbReference type="ChEBI" id="CHEBI:30616"/>
        <dbReference type="ChEBI" id="CHEBI:33019"/>
        <dbReference type="ChEBI" id="CHEBI:57586"/>
        <dbReference type="ChEBI" id="CHEBI:83144"/>
        <dbReference type="ChEBI" id="CHEBI:456215"/>
        <dbReference type="EC" id="6.3.4.15"/>
    </reaction>
</comment>
<reference evidence="8 9" key="1">
    <citation type="submission" date="2023-03" db="EMBL/GenBank/DDBJ databases">
        <title>Novosphingobium cyanobacteriorum sp. nov., isolated from a eutrophic reservoir during the Microcystis bloom period.</title>
        <authorList>
            <person name="Kang M."/>
            <person name="Le V."/>
            <person name="Ko S.-R."/>
            <person name="Lee S.-A."/>
            <person name="Ahn C.-Y."/>
        </authorList>
    </citation>
    <scope>NUCLEOTIDE SEQUENCE [LARGE SCALE GENOMIC DNA]</scope>
    <source>
        <strain evidence="8 9">HBC54</strain>
    </source>
</reference>
<dbReference type="RefSeq" id="WP_277274729.1">
    <property type="nucleotide sequence ID" value="NZ_JAROCY010000001.1"/>
</dbReference>
<keyword evidence="1 8" id="KW-0436">Ligase</keyword>
<feature type="domain" description="BPL/LPL catalytic" evidence="7">
    <location>
        <begin position="1"/>
        <end position="171"/>
    </location>
</feature>
<dbReference type="InterPro" id="IPR045864">
    <property type="entry name" value="aa-tRNA-synth_II/BPL/LPL"/>
</dbReference>
<dbReference type="InterPro" id="IPR004143">
    <property type="entry name" value="BPL_LPL_catalytic"/>
</dbReference>
<dbReference type="NCBIfam" id="TIGR00121">
    <property type="entry name" value="birA_ligase"/>
    <property type="match status" value="1"/>
</dbReference>
<evidence type="ECO:0000256" key="1">
    <source>
        <dbReference type="ARBA" id="ARBA00022598"/>
    </source>
</evidence>
<organism evidence="8 9">
    <name type="scientific">Novosphingobium cyanobacteriorum</name>
    <dbReference type="NCBI Taxonomy" id="3024215"/>
    <lineage>
        <taxon>Bacteria</taxon>
        <taxon>Pseudomonadati</taxon>
        <taxon>Pseudomonadota</taxon>
        <taxon>Alphaproteobacteria</taxon>
        <taxon>Sphingomonadales</taxon>
        <taxon>Sphingomonadaceae</taxon>
        <taxon>Novosphingobium</taxon>
    </lineage>
</organism>
<dbReference type="SUPFAM" id="SSF55681">
    <property type="entry name" value="Class II aaRS and biotin synthetases"/>
    <property type="match status" value="1"/>
</dbReference>
<dbReference type="Gene3D" id="3.30.930.10">
    <property type="entry name" value="Bira Bifunctional Protein, Domain 2"/>
    <property type="match status" value="1"/>
</dbReference>
<evidence type="ECO:0000256" key="3">
    <source>
        <dbReference type="ARBA" id="ARBA00022840"/>
    </source>
</evidence>